<name>A0A4Y4F0T0_9GAMM</name>
<organism evidence="1 2">
    <name type="scientific">Halomonas halmophila</name>
    <dbReference type="NCBI Taxonomy" id="252"/>
    <lineage>
        <taxon>Bacteria</taxon>
        <taxon>Pseudomonadati</taxon>
        <taxon>Pseudomonadota</taxon>
        <taxon>Gammaproteobacteria</taxon>
        <taxon>Oceanospirillales</taxon>
        <taxon>Halomonadaceae</taxon>
        <taxon>Halomonas</taxon>
    </lineage>
</organism>
<dbReference type="EMBL" id="BJOC01000045">
    <property type="protein sequence ID" value="GED23689.1"/>
    <property type="molecule type" value="Genomic_DNA"/>
</dbReference>
<gene>
    <name evidence="1" type="ORF">HHA01_26660</name>
</gene>
<dbReference type="AlphaFoldDB" id="A0A4Y4F0T0"/>
<evidence type="ECO:0000313" key="1">
    <source>
        <dbReference type="EMBL" id="GED23689.1"/>
    </source>
</evidence>
<dbReference type="Proteomes" id="UP000319812">
    <property type="component" value="Unassembled WGS sequence"/>
</dbReference>
<sequence length="91" mass="9378">MLQVLVAGAAGEQHEQTFAQLHALAMLVSEGQQLRRVVQSCQGSMSHPAVVIDGKPLQCLALAVIVGIEVGGRLAADAGVWMSPAGGEEST</sequence>
<accession>A0A4Y4F0T0</accession>
<comment type="caution">
    <text evidence="1">The sequence shown here is derived from an EMBL/GenBank/DDBJ whole genome shotgun (WGS) entry which is preliminary data.</text>
</comment>
<keyword evidence="2" id="KW-1185">Reference proteome</keyword>
<proteinExistence type="predicted"/>
<protein>
    <submittedName>
        <fullName evidence="1">Uncharacterized protein</fullName>
    </submittedName>
</protein>
<reference evidence="1 2" key="1">
    <citation type="submission" date="2019-06" db="EMBL/GenBank/DDBJ databases">
        <title>Whole genome shotgun sequence of Halomonas halmophila NBRC 15537.</title>
        <authorList>
            <person name="Hosoyama A."/>
            <person name="Uohara A."/>
            <person name="Ohji S."/>
            <person name="Ichikawa N."/>
        </authorList>
    </citation>
    <scope>NUCLEOTIDE SEQUENCE [LARGE SCALE GENOMIC DNA]</scope>
    <source>
        <strain evidence="1 2">NBRC 15537</strain>
    </source>
</reference>
<evidence type="ECO:0000313" key="2">
    <source>
        <dbReference type="Proteomes" id="UP000319812"/>
    </source>
</evidence>